<feature type="compositionally biased region" description="Acidic residues" evidence="7">
    <location>
        <begin position="117"/>
        <end position="140"/>
    </location>
</feature>
<evidence type="ECO:0000313" key="9">
    <source>
        <dbReference type="Proteomes" id="UP001235939"/>
    </source>
</evidence>
<feature type="compositionally biased region" description="Basic and acidic residues" evidence="7">
    <location>
        <begin position="545"/>
        <end position="560"/>
    </location>
</feature>
<feature type="compositionally biased region" description="Basic and acidic residues" evidence="7">
    <location>
        <begin position="746"/>
        <end position="755"/>
    </location>
</feature>
<evidence type="ECO:0000256" key="1">
    <source>
        <dbReference type="ARBA" id="ARBA00004604"/>
    </source>
</evidence>
<organism evidence="8 9">
    <name type="scientific">Cordylochernes scorpioides</name>
    <dbReference type="NCBI Taxonomy" id="51811"/>
    <lineage>
        <taxon>Eukaryota</taxon>
        <taxon>Metazoa</taxon>
        <taxon>Ecdysozoa</taxon>
        <taxon>Arthropoda</taxon>
        <taxon>Chelicerata</taxon>
        <taxon>Arachnida</taxon>
        <taxon>Pseudoscorpiones</taxon>
        <taxon>Cheliferoidea</taxon>
        <taxon>Chernetidae</taxon>
        <taxon>Cordylochernes</taxon>
    </lineage>
</organism>
<feature type="compositionally biased region" description="Acidic residues" evidence="7">
    <location>
        <begin position="692"/>
        <end position="708"/>
    </location>
</feature>
<feature type="region of interest" description="Disordered" evidence="7">
    <location>
        <begin position="1043"/>
        <end position="1115"/>
    </location>
</feature>
<dbReference type="PANTHER" id="PTHR17039">
    <property type="entry name" value="U3 SMALL NUCLEOLAR RIBONUCLEOPROTEIN PROTEIN MPP10"/>
    <property type="match status" value="1"/>
</dbReference>
<evidence type="ECO:0000256" key="7">
    <source>
        <dbReference type="SAM" id="MobiDB-lite"/>
    </source>
</evidence>
<feature type="compositionally biased region" description="Acidic residues" evidence="7">
    <location>
        <begin position="156"/>
        <end position="172"/>
    </location>
</feature>
<reference evidence="8 9" key="1">
    <citation type="submission" date="2022-01" db="EMBL/GenBank/DDBJ databases">
        <title>A chromosomal length assembly of Cordylochernes scorpioides.</title>
        <authorList>
            <person name="Zeh D."/>
            <person name="Zeh J."/>
        </authorList>
    </citation>
    <scope>NUCLEOTIDE SEQUENCE [LARGE SCALE GENOMIC DNA]</scope>
    <source>
        <strain evidence="8">IN4F17</strain>
        <tissue evidence="8">Whole Body</tissue>
    </source>
</reference>
<gene>
    <name evidence="8" type="ORF">LAZ67_3000052</name>
</gene>
<feature type="compositionally biased region" description="Acidic residues" evidence="7">
    <location>
        <begin position="823"/>
        <end position="833"/>
    </location>
</feature>
<feature type="compositionally biased region" description="Basic and acidic residues" evidence="7">
    <location>
        <begin position="34"/>
        <end position="62"/>
    </location>
</feature>
<feature type="compositionally biased region" description="Acidic residues" evidence="7">
    <location>
        <begin position="187"/>
        <end position="204"/>
    </location>
</feature>
<evidence type="ECO:0000256" key="5">
    <source>
        <dbReference type="ARBA" id="ARBA00023274"/>
    </source>
</evidence>
<keyword evidence="3" id="KW-0698">rRNA processing</keyword>
<dbReference type="Pfam" id="PF04006">
    <property type="entry name" value="Mpp10"/>
    <property type="match status" value="2"/>
</dbReference>
<feature type="compositionally biased region" description="Low complexity" evidence="7">
    <location>
        <begin position="15"/>
        <end position="26"/>
    </location>
</feature>
<feature type="compositionally biased region" description="Basic and acidic residues" evidence="7">
    <location>
        <begin position="574"/>
        <end position="598"/>
    </location>
</feature>
<feature type="compositionally biased region" description="Basic and acidic residues" evidence="7">
    <location>
        <begin position="1085"/>
        <end position="1100"/>
    </location>
</feature>
<protein>
    <submittedName>
        <fullName evidence="8">MPHOSPH10</fullName>
    </submittedName>
</protein>
<feature type="compositionally biased region" description="Acidic residues" evidence="7">
    <location>
        <begin position="723"/>
        <end position="740"/>
    </location>
</feature>
<dbReference type="Proteomes" id="UP001235939">
    <property type="component" value="Chromosome 03"/>
</dbReference>
<evidence type="ECO:0000256" key="3">
    <source>
        <dbReference type="ARBA" id="ARBA00022552"/>
    </source>
</evidence>
<keyword evidence="2" id="KW-0690">Ribosome biogenesis</keyword>
<dbReference type="EMBL" id="CP092865">
    <property type="protein sequence ID" value="UYV64248.1"/>
    <property type="molecule type" value="Genomic_DNA"/>
</dbReference>
<keyword evidence="9" id="KW-1185">Reference proteome</keyword>
<keyword evidence="4" id="KW-0539">Nucleus</keyword>
<feature type="compositionally biased region" description="Acidic residues" evidence="7">
    <location>
        <begin position="756"/>
        <end position="769"/>
    </location>
</feature>
<feature type="compositionally biased region" description="Acidic residues" evidence="7">
    <location>
        <begin position="653"/>
        <end position="676"/>
    </location>
</feature>
<evidence type="ECO:0000313" key="8">
    <source>
        <dbReference type="EMBL" id="UYV64248.1"/>
    </source>
</evidence>
<feature type="region of interest" description="Disordered" evidence="7">
    <location>
        <begin position="495"/>
        <end position="799"/>
    </location>
</feature>
<feature type="compositionally biased region" description="Acidic residues" evidence="7">
    <location>
        <begin position="283"/>
        <end position="293"/>
    </location>
</feature>
<keyword evidence="5" id="KW-0687">Ribonucleoprotein</keyword>
<comment type="similarity">
    <text evidence="6">Belongs to the MPP10 family.</text>
</comment>
<comment type="subcellular location">
    <subcellularLocation>
        <location evidence="1">Nucleus</location>
        <location evidence="1">Nucleolus</location>
    </subcellularLocation>
</comment>
<feature type="compositionally biased region" description="Basic and acidic residues" evidence="7">
    <location>
        <begin position="205"/>
        <end position="218"/>
    </location>
</feature>
<dbReference type="InterPro" id="IPR012173">
    <property type="entry name" value="Mpp10"/>
</dbReference>
<feature type="region of interest" description="Disordered" evidence="7">
    <location>
        <begin position="1"/>
        <end position="265"/>
    </location>
</feature>
<feature type="compositionally biased region" description="Acidic residues" evidence="7">
    <location>
        <begin position="219"/>
        <end position="231"/>
    </location>
</feature>
<accession>A0ABY6K641</accession>
<evidence type="ECO:0000256" key="6">
    <source>
        <dbReference type="ARBA" id="ARBA00029455"/>
    </source>
</evidence>
<evidence type="ECO:0000256" key="2">
    <source>
        <dbReference type="ARBA" id="ARBA00022517"/>
    </source>
</evidence>
<sequence>MEKENKSAWRRRLQVTSTGSDVSSSVAEASRPPSRMEDFDKYEAELEAQIKENNLDLTHGYESEDEEGKPISDYMYSDFFGDPDNAEEAERPQKKEKKKLKKMAKEDGKKKSKQVVDEEEENSEMPLGEEEDNEELSDEDPFIKSLYNKITKPTESDDDDDWDDMDDDDEVVTEPKKSKKSVRFQLDEEEDEEEEEETDDDEDLFGGKKVQDRGRKVQEEEEEYSEEEEESPAPRKKGKGLVLGSRDEQDTRSTALKESSKYRQLEYPDVCARGARNIFAMQDSDDDSEDSDTPEYKRRERKFLETVRQKEEEALQEQDWKMKGEVDARSRDKDSMLEEHLQTKLPVWNSQPLTPEYMAEIHRIILQRCIDDVWDSPVRQVRPKENHYNYRKHKELNKEKSKKSLCAIYEEKLLAGQNLLKLQEDDSEQLKNIKTKMAALFKSVDALSQFHYQPRPQDVPASNTSLNMPAFTAEEAGPEIFSTVSKEPAARIANKKRKDLRYMTESTKSLKLRKRKQIGQKMGPKDPLASLNQKNPTKAIAGGQKSKDGQKRPADQDTNRHGKKQKTQMQNMEDFDKYEAELEAQIKENNLDLTHGYESEDEEGKPISDYMYSDFFGDPDNPEEAERPQKKEKKKLKKMAKEDGKKKSKQVVDEEEENSEMPLGEEEDNEELSDEDPFIKSLYNKITKPAGSDDDDDWDDMDDDDEVVTEPKKSKKSVRFQLDEEDDEEEEEETDDDEDLFGGKKKVQDRGRKVQEEEEEEYSEEEEESPAPRKKGKGLVLGSRDEQDTRSTALKESSKYHQLELKYPDVCARGARNIFAMQDSDDDSEDSDTPEYKRRERKFLETVRQKEEEALQEQDWKMKGEVDARSRDKDSMLEEHLQTKLPVWNSQPLTPEYMAEIHRIILQRCIDDVWDSPVRQVRPKENHYNYRKHKELNKEKSKKSLCAIYEEKLLAGQNLLKLQEDDSEQLKNIKTKMAALFKSVDALSQFHYQPRPQDVPASNTSLNMPAFTAEEAGPDIVSTVSREPAARIANKKRKDLRYMTESTKSLKLRKRKQIGQKMGPKDPLASLNQKNPTKAIAGGQKSKDGQKRPADQDTNRHWKKQKTQMQKYTSY</sequence>
<proteinExistence type="inferred from homology"/>
<dbReference type="PANTHER" id="PTHR17039:SF0">
    <property type="entry name" value="U3 SMALL NUCLEOLAR RIBONUCLEOPROTEIN PROTEIN MPP10"/>
    <property type="match status" value="1"/>
</dbReference>
<feature type="region of interest" description="Disordered" evidence="7">
    <location>
        <begin position="818"/>
        <end position="838"/>
    </location>
</feature>
<name>A0ABY6K641_9ARAC</name>
<feature type="region of interest" description="Disordered" evidence="7">
    <location>
        <begin position="279"/>
        <end position="298"/>
    </location>
</feature>
<evidence type="ECO:0000256" key="4">
    <source>
        <dbReference type="ARBA" id="ARBA00023242"/>
    </source>
</evidence>